<proteinExistence type="predicted"/>
<evidence type="ECO:0000313" key="3">
    <source>
        <dbReference type="Proteomes" id="UP000287336"/>
    </source>
</evidence>
<dbReference type="OrthoDB" id="9810066at2"/>
<reference evidence="2 3" key="1">
    <citation type="submission" date="2018-12" db="EMBL/GenBank/DDBJ databases">
        <title>three novel Halomonas strain isolated from plants.</title>
        <authorList>
            <person name="Sun C."/>
        </authorList>
    </citation>
    <scope>NUCLEOTIDE SEQUENCE [LARGE SCALE GENOMIC DNA]</scope>
    <source>
        <strain evidence="2 3">DSM 19434</strain>
    </source>
</reference>
<dbReference type="AlphaFoldDB" id="A0A433KTE1"/>
<gene>
    <name evidence="2" type="ORF">ELY33_04395</name>
</gene>
<evidence type="ECO:0000313" key="2">
    <source>
        <dbReference type="EMBL" id="RUR32856.1"/>
    </source>
</evidence>
<evidence type="ECO:0000256" key="1">
    <source>
        <dbReference type="SAM" id="SignalP"/>
    </source>
</evidence>
<sequence length="74" mass="8449">MRYKTRQWIKRWQLLLAAAVAFSSAIVPKVHASEQHYRAFFENSALPLSEPTHLAPLYDARRRCTWSCCSGAPG</sequence>
<organism evidence="2 3">
    <name type="scientific">Vreelandella andesensis</name>
    <dbReference type="NCBI Taxonomy" id="447567"/>
    <lineage>
        <taxon>Bacteria</taxon>
        <taxon>Pseudomonadati</taxon>
        <taxon>Pseudomonadota</taxon>
        <taxon>Gammaproteobacteria</taxon>
        <taxon>Oceanospirillales</taxon>
        <taxon>Halomonadaceae</taxon>
        <taxon>Vreelandella</taxon>
    </lineage>
</organism>
<feature type="chain" id="PRO_5019006094" evidence="1">
    <location>
        <begin position="33"/>
        <end position="74"/>
    </location>
</feature>
<keyword evidence="3" id="KW-1185">Reference proteome</keyword>
<keyword evidence="1" id="KW-0732">Signal</keyword>
<dbReference type="Proteomes" id="UP000287336">
    <property type="component" value="Unassembled WGS sequence"/>
</dbReference>
<feature type="signal peptide" evidence="1">
    <location>
        <begin position="1"/>
        <end position="32"/>
    </location>
</feature>
<dbReference type="RefSeq" id="WP_126944523.1">
    <property type="nucleotide sequence ID" value="NZ_RZHG01000008.1"/>
</dbReference>
<dbReference type="EMBL" id="RZHG01000008">
    <property type="protein sequence ID" value="RUR32856.1"/>
    <property type="molecule type" value="Genomic_DNA"/>
</dbReference>
<name>A0A433KTE1_9GAMM</name>
<protein>
    <submittedName>
        <fullName evidence="2">Uncharacterized protein</fullName>
    </submittedName>
</protein>
<comment type="caution">
    <text evidence="2">The sequence shown here is derived from an EMBL/GenBank/DDBJ whole genome shotgun (WGS) entry which is preliminary data.</text>
</comment>
<accession>A0A433KTE1</accession>